<gene>
    <name evidence="2" type="ORF">KD146_03100</name>
</gene>
<comment type="caution">
    <text evidence="2">The sequence shown here is derived from an EMBL/GenBank/DDBJ whole genome shotgun (WGS) entry which is preliminary data.</text>
</comment>
<keyword evidence="3" id="KW-1185">Reference proteome</keyword>
<dbReference type="Proteomes" id="UP000678281">
    <property type="component" value="Unassembled WGS sequence"/>
</dbReference>
<feature type="repeat" description="TPR" evidence="1">
    <location>
        <begin position="41"/>
        <end position="74"/>
    </location>
</feature>
<dbReference type="GO" id="GO:0032259">
    <property type="term" value="P:methylation"/>
    <property type="evidence" value="ECO:0007669"/>
    <property type="project" value="UniProtKB-KW"/>
</dbReference>
<feature type="repeat" description="TPR" evidence="1">
    <location>
        <begin position="7"/>
        <end position="40"/>
    </location>
</feature>
<dbReference type="Pfam" id="PF13432">
    <property type="entry name" value="TPR_16"/>
    <property type="match status" value="1"/>
</dbReference>
<dbReference type="RefSeq" id="WP_212657282.1">
    <property type="nucleotide sequence ID" value="NZ_JAGXTP010000001.1"/>
</dbReference>
<dbReference type="SMART" id="SM00028">
    <property type="entry name" value="TPR"/>
    <property type="match status" value="2"/>
</dbReference>
<name>A0A942E3S6_9HYPH</name>
<dbReference type="PANTHER" id="PTHR43861:SF1">
    <property type="entry name" value="TRANS-ACONITATE 2-METHYLTRANSFERASE"/>
    <property type="match status" value="1"/>
</dbReference>
<accession>A0A942E3S6</accession>
<protein>
    <submittedName>
        <fullName evidence="2">Methyltransferase domain-containing protein</fullName>
    </submittedName>
</protein>
<dbReference type="PROSITE" id="PS50005">
    <property type="entry name" value="TPR"/>
    <property type="match status" value="2"/>
</dbReference>
<sequence length="295" mass="32138">MSTEQSAESLLRRGEACLSDNQPADAKALFEQALGLRPKESAAWRGLGKAQLDLGETDLARQSFATALAIVPYDRYAAHMLAALSGQADRRAAGYVADLFDTYADQFDGHLTDTLGYRIPQVIADLLADRGPFKTMLDLGCGTGLVGATLANVVTTMDGIDIAPKMTRKAHERGIYRHLRTGDTRDILATDNALAGPYDLVTAADVFVYVGPLEATFASVAKILGAKGLFVFSVEDEPGEEIVLRSSGRFAHPQRYVERQADNHGFAIRERLSHPIRQERDRPIPGMLYLMTRAG</sequence>
<dbReference type="EMBL" id="JAGXTP010000001">
    <property type="protein sequence ID" value="MBS3847678.1"/>
    <property type="molecule type" value="Genomic_DNA"/>
</dbReference>
<evidence type="ECO:0000256" key="1">
    <source>
        <dbReference type="PROSITE-ProRule" id="PRU00339"/>
    </source>
</evidence>
<keyword evidence="1" id="KW-0802">TPR repeat</keyword>
<dbReference type="InterPro" id="IPR019734">
    <property type="entry name" value="TPR_rpt"/>
</dbReference>
<dbReference type="Gene3D" id="1.25.40.10">
    <property type="entry name" value="Tetratricopeptide repeat domain"/>
    <property type="match status" value="1"/>
</dbReference>
<dbReference type="Gene3D" id="3.40.50.150">
    <property type="entry name" value="Vaccinia Virus protein VP39"/>
    <property type="match status" value="1"/>
</dbReference>
<organism evidence="2 3">
    <name type="scientific">Devosia litorisediminis</name>
    <dbReference type="NCBI Taxonomy" id="2829817"/>
    <lineage>
        <taxon>Bacteria</taxon>
        <taxon>Pseudomonadati</taxon>
        <taxon>Pseudomonadota</taxon>
        <taxon>Alphaproteobacteria</taxon>
        <taxon>Hyphomicrobiales</taxon>
        <taxon>Devosiaceae</taxon>
        <taxon>Devosia</taxon>
    </lineage>
</organism>
<proteinExistence type="predicted"/>
<dbReference type="AlphaFoldDB" id="A0A942E3S6"/>
<dbReference type="Pfam" id="PF13489">
    <property type="entry name" value="Methyltransf_23"/>
    <property type="match status" value="1"/>
</dbReference>
<dbReference type="PANTHER" id="PTHR43861">
    <property type="entry name" value="TRANS-ACONITATE 2-METHYLTRANSFERASE-RELATED"/>
    <property type="match status" value="1"/>
</dbReference>
<evidence type="ECO:0000313" key="3">
    <source>
        <dbReference type="Proteomes" id="UP000678281"/>
    </source>
</evidence>
<dbReference type="SUPFAM" id="SSF53335">
    <property type="entry name" value="S-adenosyl-L-methionine-dependent methyltransferases"/>
    <property type="match status" value="1"/>
</dbReference>
<dbReference type="InterPro" id="IPR011990">
    <property type="entry name" value="TPR-like_helical_dom_sf"/>
</dbReference>
<dbReference type="InterPro" id="IPR029063">
    <property type="entry name" value="SAM-dependent_MTases_sf"/>
</dbReference>
<keyword evidence="2" id="KW-0808">Transferase</keyword>
<dbReference type="GO" id="GO:0008168">
    <property type="term" value="F:methyltransferase activity"/>
    <property type="evidence" value="ECO:0007669"/>
    <property type="project" value="UniProtKB-KW"/>
</dbReference>
<keyword evidence="2" id="KW-0489">Methyltransferase</keyword>
<evidence type="ECO:0000313" key="2">
    <source>
        <dbReference type="EMBL" id="MBS3847678.1"/>
    </source>
</evidence>
<dbReference type="SUPFAM" id="SSF48452">
    <property type="entry name" value="TPR-like"/>
    <property type="match status" value="1"/>
</dbReference>
<dbReference type="CDD" id="cd02440">
    <property type="entry name" value="AdoMet_MTases"/>
    <property type="match status" value="1"/>
</dbReference>
<reference evidence="2" key="1">
    <citation type="submission" date="2021-04" db="EMBL/GenBank/DDBJ databases">
        <title>Devosia litorisediminis sp. nov., isolated from a sand dune.</title>
        <authorList>
            <person name="Park S."/>
            <person name="Yoon J.-H."/>
        </authorList>
    </citation>
    <scope>NUCLEOTIDE SEQUENCE</scope>
    <source>
        <strain evidence="2">BSSL-BM10</strain>
    </source>
</reference>